<evidence type="ECO:0000313" key="1">
    <source>
        <dbReference type="EMBL" id="CCA26988.1"/>
    </source>
</evidence>
<organism evidence="1">
    <name type="scientific">Albugo laibachii Nc14</name>
    <dbReference type="NCBI Taxonomy" id="890382"/>
    <lineage>
        <taxon>Eukaryota</taxon>
        <taxon>Sar</taxon>
        <taxon>Stramenopiles</taxon>
        <taxon>Oomycota</taxon>
        <taxon>Peronosporomycetes</taxon>
        <taxon>Albuginales</taxon>
        <taxon>Albuginaceae</taxon>
        <taxon>Albugo</taxon>
    </lineage>
</organism>
<dbReference type="AlphaFoldDB" id="F0WZR1"/>
<sequence length="69" mass="7950">MRHANASQKFFRSTCTLTPVRTLLQAYEIASLYCTSIQEALNRKRMRSVPLKDCVFPFRAKQKLILTTG</sequence>
<gene>
    <name evidence="1" type="primary">AlNc14C439G11652</name>
    <name evidence="1" type="ORF">ALNC14_131320</name>
</gene>
<name>F0WZR1_9STRA</name>
<reference evidence="1" key="1">
    <citation type="journal article" date="2011" name="PLoS Biol.">
        <title>Gene gain and loss during evolution of obligate parasitism in the white rust pathogen of Arabidopsis thaliana.</title>
        <authorList>
            <person name="Kemen E."/>
            <person name="Gardiner A."/>
            <person name="Schultz-Larsen T."/>
            <person name="Kemen A.C."/>
            <person name="Balmuth A.L."/>
            <person name="Robert-Seilaniantz A."/>
            <person name="Bailey K."/>
            <person name="Holub E."/>
            <person name="Studholme D.J."/>
            <person name="Maclean D."/>
            <person name="Jones J.D."/>
        </authorList>
    </citation>
    <scope>NUCLEOTIDE SEQUENCE</scope>
</reference>
<dbReference type="EMBL" id="FR824482">
    <property type="protein sequence ID" value="CCA26988.1"/>
    <property type="molecule type" value="Genomic_DNA"/>
</dbReference>
<accession>F0WZR1</accession>
<protein>
    <submittedName>
        <fullName evidence="1">AlNc14C439G11652 protein</fullName>
    </submittedName>
</protein>
<dbReference type="HOGENOM" id="CLU_2781177_0_0_1"/>
<reference evidence="1" key="2">
    <citation type="submission" date="2011-02" db="EMBL/GenBank/DDBJ databases">
        <authorList>
            <person name="MacLean D."/>
        </authorList>
    </citation>
    <scope>NUCLEOTIDE SEQUENCE</scope>
</reference>
<proteinExistence type="predicted"/>